<protein>
    <recommendedName>
        <fullName evidence="3">DUF3247 domain-containing protein</fullName>
    </recommendedName>
</protein>
<name>A0A290XF99_9GAMM</name>
<evidence type="ECO:0008006" key="3">
    <source>
        <dbReference type="Google" id="ProtNLM"/>
    </source>
</evidence>
<gene>
    <name evidence="1" type="ORF">CNR27_10570</name>
</gene>
<dbReference type="InterPro" id="IPR021649">
    <property type="entry name" value="DUF3247"/>
</dbReference>
<dbReference type="Proteomes" id="UP000218968">
    <property type="component" value="Chromosome"/>
</dbReference>
<dbReference type="Pfam" id="PF11607">
    <property type="entry name" value="DUF3247"/>
    <property type="match status" value="1"/>
</dbReference>
<dbReference type="EMBL" id="CP023406">
    <property type="protein sequence ID" value="ATD67815.1"/>
    <property type="molecule type" value="Genomic_DNA"/>
</dbReference>
<reference evidence="2" key="1">
    <citation type="submission" date="2017-09" db="EMBL/GenBank/DDBJ databases">
        <title>Luteimonas liuhanmingii sp.nov., isolated from the intestinal contents of Tibetan Plateau Pika in Yushu, Qinghai Province, China.</title>
        <authorList>
            <person name="Gui Z."/>
        </authorList>
    </citation>
    <scope>NUCLEOTIDE SEQUENCE [LARGE SCALE GENOMIC DNA]</scope>
    <source>
        <strain evidence="2">100111</strain>
    </source>
</reference>
<keyword evidence="2" id="KW-1185">Reference proteome</keyword>
<accession>A0A290XF99</accession>
<evidence type="ECO:0000313" key="1">
    <source>
        <dbReference type="EMBL" id="ATD67815.1"/>
    </source>
</evidence>
<evidence type="ECO:0000313" key="2">
    <source>
        <dbReference type="Proteomes" id="UP000218968"/>
    </source>
</evidence>
<sequence>MQGSHQETRMSQQPPTLVTSRDAVAKIEHWITLLDDEAIVRVTRDSDVVEGVVAVRPTIEAFRNDAGEEGHNALLRLDAVEPRQTPQYVWLSDVRDIERLGTD</sequence>
<proteinExistence type="predicted"/>
<dbReference type="KEGG" id="lum:CNR27_10570"/>
<dbReference type="Gene3D" id="2.30.30.720">
    <property type="entry name" value="Protein of unknown function (DUF3247)"/>
    <property type="match status" value="1"/>
</dbReference>
<dbReference type="AlphaFoldDB" id="A0A290XF99"/>
<organism evidence="1 2">
    <name type="scientific">Luteimonas chenhongjianii</name>
    <dbReference type="NCBI Taxonomy" id="2006110"/>
    <lineage>
        <taxon>Bacteria</taxon>
        <taxon>Pseudomonadati</taxon>
        <taxon>Pseudomonadota</taxon>
        <taxon>Gammaproteobacteria</taxon>
        <taxon>Lysobacterales</taxon>
        <taxon>Lysobacteraceae</taxon>
        <taxon>Luteimonas</taxon>
    </lineage>
</organism>